<accession>A0AAX4L2A8</accession>
<name>A0AAX4L2A8_9CREN</name>
<dbReference type="Proteomes" id="UP001432202">
    <property type="component" value="Chromosome"/>
</dbReference>
<feature type="domain" description="CRISPR system endoribonuclease Csx1 CARF" evidence="1">
    <location>
        <begin position="5"/>
        <end position="187"/>
    </location>
</feature>
<dbReference type="NCBIfam" id="TIGR01897">
    <property type="entry name" value="cas_MJ1666"/>
    <property type="match status" value="1"/>
</dbReference>
<dbReference type="InterPro" id="IPR053857">
    <property type="entry name" value="Csx1_CARF"/>
</dbReference>
<dbReference type="PANTHER" id="PTHR37169">
    <property type="entry name" value="CRISPR SYSTEM ENDORIBONUCLEASE CSX1-RELATED"/>
    <property type="match status" value="1"/>
</dbReference>
<evidence type="ECO:0000259" key="1">
    <source>
        <dbReference type="Pfam" id="PF22230"/>
    </source>
</evidence>
<dbReference type="GeneID" id="89335721"/>
<dbReference type="EMBL" id="CP146016">
    <property type="protein sequence ID" value="WWQ61084.1"/>
    <property type="molecule type" value="Genomic_DNA"/>
</dbReference>
<gene>
    <name evidence="2" type="primary">csx1</name>
    <name evidence="2" type="ORF">V6M85_03095</name>
</gene>
<evidence type="ECO:0000313" key="2">
    <source>
        <dbReference type="EMBL" id="WWQ61084.1"/>
    </source>
</evidence>
<organism evidence="2 3">
    <name type="scientific">Sulfolobus tengchongensis</name>
    <dbReference type="NCBI Taxonomy" id="207809"/>
    <lineage>
        <taxon>Archaea</taxon>
        <taxon>Thermoproteota</taxon>
        <taxon>Thermoprotei</taxon>
        <taxon>Sulfolobales</taxon>
        <taxon>Sulfolobaceae</taxon>
        <taxon>Sulfolobus</taxon>
    </lineage>
</organism>
<dbReference type="InterPro" id="IPR052875">
    <property type="entry name" value="CRISPR_assoc_ribonuclease"/>
</dbReference>
<dbReference type="SUPFAM" id="SSF160980">
    <property type="entry name" value="SSO1389-like"/>
    <property type="match status" value="1"/>
</dbReference>
<protein>
    <submittedName>
        <fullName evidence="2">CRISPR-associated CARF protein Csx1</fullName>
    </submittedName>
</protein>
<dbReference type="PANTHER" id="PTHR37169:SF1">
    <property type="entry name" value="CRISPR SYSTEM ENDORIBONUCLEASE CSX1"/>
    <property type="match status" value="1"/>
</dbReference>
<dbReference type="RefSeq" id="WP_338602858.1">
    <property type="nucleotide sequence ID" value="NZ_CP146016.1"/>
</dbReference>
<dbReference type="Pfam" id="PF22230">
    <property type="entry name" value="Csx1_CARF"/>
    <property type="match status" value="1"/>
</dbReference>
<dbReference type="InterPro" id="IPR013383">
    <property type="entry name" value="CRISPR-assoc_prot_DxTHG_CS"/>
</dbReference>
<dbReference type="NCBIfam" id="TIGR02549">
    <property type="entry name" value="CRISPR_DxTHG"/>
    <property type="match status" value="1"/>
</dbReference>
<proteinExistence type="predicted"/>
<evidence type="ECO:0000313" key="3">
    <source>
        <dbReference type="Proteomes" id="UP001432202"/>
    </source>
</evidence>
<reference evidence="2 3" key="1">
    <citation type="submission" date="2024-02" db="EMBL/GenBank/DDBJ databases">
        <title>STSV induces naive adaptation in Sulfolobus.</title>
        <authorList>
            <person name="Xiang X."/>
            <person name="Song M."/>
        </authorList>
    </citation>
    <scope>NUCLEOTIDE SEQUENCE [LARGE SCALE GENOMIC DNA]</scope>
    <source>
        <strain evidence="2 3">RT2</strain>
    </source>
</reference>
<sequence>MTNTILFSVFGDPTNYRRVSYRIKNQVIQSYTSTKALCKALNVDKTIVFLSFTLYHKLVGDFLPTYGESVEKMKSKLTETTKSIKDLTEECKNVEFVISPGVGMFADDKKNFIVYREEKSSSSNDINLYFNHLYYTILSTLSKYESPIVYVDLTHGINYMPIALYNTVITAMMAHGKGIAHFFNSDPYVGRDDDSNIELNINEINKINFDTANSFNSLILEFLSKDIEYYVGISRVDDIDKIYRLAKAAFAGAYILVFHFKNFINLMLGKVEDKLKQINNMKIEVNVKGNLKEITYKLDMKISYYLAHALLYSLSKLVNYDKISQDTLIKWETEYANYTVAALMERERENIMRIKKEPSKSRMDKRNYLAHVGLLKEIIDVDLSYIHGDAKIEEIKYKNKKGGSLENLLENLLDIFK</sequence>
<dbReference type="AlphaFoldDB" id="A0AAX4L2A8"/>
<dbReference type="Gene3D" id="3.40.50.10640">
    <property type="entry name" value="SSO1389-like"/>
    <property type="match status" value="1"/>
</dbReference>
<dbReference type="InterPro" id="IPR010171">
    <property type="entry name" value="CRISPR_Csx1"/>
</dbReference>
<keyword evidence="3" id="KW-1185">Reference proteome</keyword>